<comment type="caution">
    <text evidence="1">The sequence shown here is derived from an EMBL/GenBank/DDBJ whole genome shotgun (WGS) entry which is preliminary data.</text>
</comment>
<sequence>MSISLQGTVAFEPEFVGNLNLLTRTMIAHGLDPDVFVISKDIASAPTLPFVGPMLYDYIVVSGGDEFVVTETCDQLFLEHFLHHIGDVADEAPPPVAPGMFARLSRWMSPAV</sequence>
<dbReference type="OrthoDB" id="8236569at2"/>
<reference evidence="1 2" key="1">
    <citation type="submission" date="2018-09" db="EMBL/GenBank/DDBJ databases">
        <title>Draft genome sequence of Rhodopseudomonas palustris 2.1.18.</title>
        <authorList>
            <person name="Robertson S.L."/>
            <person name="Meyer T.E."/>
            <person name="Kyndt J.A."/>
        </authorList>
    </citation>
    <scope>NUCLEOTIDE SEQUENCE [LARGE SCALE GENOMIC DNA]</scope>
    <source>
        <strain evidence="1 2">2.1.18</strain>
    </source>
</reference>
<name>A0A418UX38_RHOPL</name>
<gene>
    <name evidence="1" type="ORF">D4Q52_25315</name>
</gene>
<protein>
    <submittedName>
        <fullName evidence="1">Uncharacterized protein</fullName>
    </submittedName>
</protein>
<dbReference type="AlphaFoldDB" id="A0A418UX38"/>
<dbReference type="EMBL" id="QYYD01000049">
    <property type="protein sequence ID" value="RJF64412.1"/>
    <property type="molecule type" value="Genomic_DNA"/>
</dbReference>
<organism evidence="1 2">
    <name type="scientific">Rhodopseudomonas palustris</name>
    <dbReference type="NCBI Taxonomy" id="1076"/>
    <lineage>
        <taxon>Bacteria</taxon>
        <taxon>Pseudomonadati</taxon>
        <taxon>Pseudomonadota</taxon>
        <taxon>Alphaproteobacteria</taxon>
        <taxon>Hyphomicrobiales</taxon>
        <taxon>Nitrobacteraceae</taxon>
        <taxon>Rhodopseudomonas</taxon>
    </lineage>
</organism>
<evidence type="ECO:0000313" key="2">
    <source>
        <dbReference type="Proteomes" id="UP000285523"/>
    </source>
</evidence>
<dbReference type="Proteomes" id="UP000285523">
    <property type="component" value="Unassembled WGS sequence"/>
</dbReference>
<proteinExistence type="predicted"/>
<accession>A0A418UX38</accession>
<evidence type="ECO:0000313" key="1">
    <source>
        <dbReference type="EMBL" id="RJF64412.1"/>
    </source>
</evidence>